<evidence type="ECO:0000256" key="1">
    <source>
        <dbReference type="ARBA" id="ARBA00004123"/>
    </source>
</evidence>
<feature type="domain" description="Homeobox" evidence="8">
    <location>
        <begin position="88"/>
        <end position="148"/>
    </location>
</feature>
<keyword evidence="3 5" id="KW-0371">Homeobox</keyword>
<feature type="DNA-binding region" description="Homeobox" evidence="5">
    <location>
        <begin position="90"/>
        <end position="149"/>
    </location>
</feature>
<dbReference type="InterPro" id="IPR051000">
    <property type="entry name" value="Homeobox_DNA-bind_prot"/>
</dbReference>
<dbReference type="SUPFAM" id="SSF47413">
    <property type="entry name" value="lambda repressor-like DNA-binding domains"/>
    <property type="match status" value="1"/>
</dbReference>
<evidence type="ECO:0000313" key="10">
    <source>
        <dbReference type="EMBL" id="KAL3084865.1"/>
    </source>
</evidence>
<dbReference type="SMART" id="SM00389">
    <property type="entry name" value="HOX"/>
    <property type="match status" value="5"/>
</dbReference>
<sequence>MDTMEGDEAQQQNFSADQLDKLERKFAITNYLAAPDREILAKEIGLTETQVKEWFEWRRNQWRKRIPYVRHEKQQSPQNVTKTEAIEQKDVPPKQNFSADQLEIMDDEFAKTKFPSFAVIEKCAEKTGLTHKQVDEWFEEQRKEWYRKLMERVMKNVPKQNLSIDQVIKLECEFEMIRYPDIFMREEMAKETGLTEKQINKWFHFRRVQGSEEKQRQAIAKQQNNVQPQIISADQLERLERRFSETRYPYPVQMGNWAKQLGLEMHQVNFWFLNRQAQHRQEEKKAKEKWLESRRDQFKLKIPTAEGTYYVHHKKQQLCVKNEPIGQKAEQNDGVSDMSEQKPSQNVGKTEAKEQKHNMDGKQQNAQQKNILEGIGTTALESEPTSEELDNFAKMFKQRRVQLGFTHAEVGQQLNEFCGQVYSQTTICRFEALQMSFKNMCKIKLLLSKWLEQHTDNKKVIQQTTQQQNFSADQLGKLERKFAITKVANAFECAQLAMEIGLTEKQVEEWFDSRRLSLRQAFITKFRQNTAAAGAKLCAQCSQQIVHQTVPPLQSQPNANAIGVASVGCVSVSAVRGRAKCRRLFWRAVTFPVNAVAKLVKKMRPAKRALANKVKKGKNEKK</sequence>
<dbReference type="AlphaFoldDB" id="A0ABD2J3Z4"/>
<feature type="DNA-binding region" description="Homeobox" evidence="5">
    <location>
        <begin position="224"/>
        <end position="283"/>
    </location>
</feature>
<organism evidence="10 11">
    <name type="scientific">Heterodera trifolii</name>
    <dbReference type="NCBI Taxonomy" id="157864"/>
    <lineage>
        <taxon>Eukaryota</taxon>
        <taxon>Metazoa</taxon>
        <taxon>Ecdysozoa</taxon>
        <taxon>Nematoda</taxon>
        <taxon>Chromadorea</taxon>
        <taxon>Rhabditida</taxon>
        <taxon>Tylenchina</taxon>
        <taxon>Tylenchomorpha</taxon>
        <taxon>Tylenchoidea</taxon>
        <taxon>Heteroderidae</taxon>
        <taxon>Heteroderinae</taxon>
        <taxon>Heterodera</taxon>
    </lineage>
</organism>
<feature type="domain" description="Homeobox" evidence="8">
    <location>
        <begin position="153"/>
        <end position="213"/>
    </location>
</feature>
<dbReference type="SMART" id="SM00352">
    <property type="entry name" value="POU"/>
    <property type="match status" value="1"/>
</dbReference>
<dbReference type="Gene3D" id="1.10.260.40">
    <property type="entry name" value="lambda repressor-like DNA-binding domains"/>
    <property type="match status" value="1"/>
</dbReference>
<dbReference type="PRINTS" id="PR00028">
    <property type="entry name" value="POUDOMAIN"/>
</dbReference>
<dbReference type="SUPFAM" id="SSF46689">
    <property type="entry name" value="Homeodomain-like"/>
    <property type="match status" value="5"/>
</dbReference>
<evidence type="ECO:0000313" key="11">
    <source>
        <dbReference type="Proteomes" id="UP001620626"/>
    </source>
</evidence>
<feature type="domain" description="Homeobox" evidence="8">
    <location>
        <begin position="5"/>
        <end position="65"/>
    </location>
</feature>
<keyword evidence="2 5" id="KW-0238">DNA-binding</keyword>
<dbReference type="InterPro" id="IPR013847">
    <property type="entry name" value="POU"/>
</dbReference>
<keyword evidence="4 5" id="KW-0539">Nucleus</keyword>
<protein>
    <recommendedName>
        <fullName evidence="12">Homeobox domain-containing protein</fullName>
    </recommendedName>
</protein>
<dbReference type="PROSITE" id="PS51179">
    <property type="entry name" value="POU_3"/>
    <property type="match status" value="1"/>
</dbReference>
<dbReference type="InterPro" id="IPR000327">
    <property type="entry name" value="POU_dom"/>
</dbReference>
<accession>A0ABD2J3Z4</accession>
<feature type="region of interest" description="Disordered" evidence="7">
    <location>
        <begin position="329"/>
        <end position="367"/>
    </location>
</feature>
<evidence type="ECO:0000256" key="2">
    <source>
        <dbReference type="ARBA" id="ARBA00023125"/>
    </source>
</evidence>
<feature type="DNA-binding region" description="Homeobox" evidence="5">
    <location>
        <begin position="155"/>
        <end position="214"/>
    </location>
</feature>
<keyword evidence="11" id="KW-1185">Reference proteome</keyword>
<evidence type="ECO:0000259" key="9">
    <source>
        <dbReference type="PROSITE" id="PS51179"/>
    </source>
</evidence>
<evidence type="ECO:0008006" key="12">
    <source>
        <dbReference type="Google" id="ProtNLM"/>
    </source>
</evidence>
<comment type="caution">
    <text evidence="10">The sequence shown here is derived from an EMBL/GenBank/DDBJ whole genome shotgun (WGS) entry which is preliminary data.</text>
</comment>
<feature type="domain" description="Homeobox" evidence="8">
    <location>
        <begin position="461"/>
        <end position="521"/>
    </location>
</feature>
<dbReference type="PROSITE" id="PS50071">
    <property type="entry name" value="HOMEOBOX_2"/>
    <property type="match status" value="5"/>
</dbReference>
<evidence type="ECO:0000259" key="8">
    <source>
        <dbReference type="PROSITE" id="PS50071"/>
    </source>
</evidence>
<feature type="domain" description="POU-specific" evidence="9">
    <location>
        <begin position="381"/>
        <end position="455"/>
    </location>
</feature>
<name>A0ABD2J3Z4_9BILA</name>
<dbReference type="Gene3D" id="1.10.10.60">
    <property type="entry name" value="Homeodomain-like"/>
    <property type="match status" value="5"/>
</dbReference>
<dbReference type="Pfam" id="PF00157">
    <property type="entry name" value="Pou"/>
    <property type="match status" value="1"/>
</dbReference>
<dbReference type="InterPro" id="IPR010982">
    <property type="entry name" value="Lambda_DNA-bd_dom_sf"/>
</dbReference>
<dbReference type="Pfam" id="PF00046">
    <property type="entry name" value="Homeodomain"/>
    <property type="match status" value="5"/>
</dbReference>
<evidence type="ECO:0000256" key="4">
    <source>
        <dbReference type="ARBA" id="ARBA00023242"/>
    </source>
</evidence>
<proteinExistence type="predicted"/>
<evidence type="ECO:0000256" key="7">
    <source>
        <dbReference type="SAM" id="MobiDB-lite"/>
    </source>
</evidence>
<reference evidence="10 11" key="1">
    <citation type="submission" date="2024-10" db="EMBL/GenBank/DDBJ databases">
        <authorList>
            <person name="Kim D."/>
        </authorList>
    </citation>
    <scope>NUCLEOTIDE SEQUENCE [LARGE SCALE GENOMIC DNA]</scope>
    <source>
        <strain evidence="10">BH-2024</strain>
    </source>
</reference>
<dbReference type="PANTHER" id="PTHR24324">
    <property type="entry name" value="HOMEOBOX PROTEIN HHEX"/>
    <property type="match status" value="1"/>
</dbReference>
<dbReference type="InterPro" id="IPR001356">
    <property type="entry name" value="HD"/>
</dbReference>
<dbReference type="EMBL" id="JBICBT010001068">
    <property type="protein sequence ID" value="KAL3084865.1"/>
    <property type="molecule type" value="Genomic_DNA"/>
</dbReference>
<feature type="DNA-binding region" description="Homeobox" evidence="5">
    <location>
        <begin position="7"/>
        <end position="66"/>
    </location>
</feature>
<dbReference type="CDD" id="cd00086">
    <property type="entry name" value="homeodomain"/>
    <property type="match status" value="5"/>
</dbReference>
<dbReference type="InterPro" id="IPR009057">
    <property type="entry name" value="Homeodomain-like_sf"/>
</dbReference>
<evidence type="ECO:0000256" key="3">
    <source>
        <dbReference type="ARBA" id="ARBA00023155"/>
    </source>
</evidence>
<evidence type="ECO:0000256" key="5">
    <source>
        <dbReference type="PROSITE-ProRule" id="PRU00108"/>
    </source>
</evidence>
<evidence type="ECO:0000256" key="6">
    <source>
        <dbReference type="RuleBase" id="RU000682"/>
    </source>
</evidence>
<feature type="DNA-binding region" description="Homeobox" evidence="5">
    <location>
        <begin position="463"/>
        <end position="522"/>
    </location>
</feature>
<dbReference type="GO" id="GO:0005634">
    <property type="term" value="C:nucleus"/>
    <property type="evidence" value="ECO:0007669"/>
    <property type="project" value="UniProtKB-SubCell"/>
</dbReference>
<dbReference type="Proteomes" id="UP001620626">
    <property type="component" value="Unassembled WGS sequence"/>
</dbReference>
<feature type="domain" description="Homeobox" evidence="8">
    <location>
        <begin position="222"/>
        <end position="282"/>
    </location>
</feature>
<feature type="compositionally biased region" description="Basic and acidic residues" evidence="7">
    <location>
        <begin position="350"/>
        <end position="360"/>
    </location>
</feature>
<dbReference type="PANTHER" id="PTHR24324:SF5">
    <property type="entry name" value="HEMATOPOIETICALLY-EXPRESSED HOMEOBOX PROTEIN HHEX"/>
    <property type="match status" value="1"/>
</dbReference>
<gene>
    <name evidence="10" type="ORF">niasHT_034500</name>
</gene>
<dbReference type="GO" id="GO:0003677">
    <property type="term" value="F:DNA binding"/>
    <property type="evidence" value="ECO:0007669"/>
    <property type="project" value="UniProtKB-UniRule"/>
</dbReference>
<comment type="subcellular location">
    <subcellularLocation>
        <location evidence="1 5 6">Nucleus</location>
    </subcellularLocation>
</comment>